<feature type="transmembrane region" description="Helical" evidence="1">
    <location>
        <begin position="22"/>
        <end position="42"/>
    </location>
</feature>
<accession>A0A4R6YGS3</accession>
<evidence type="ECO:0000313" key="2">
    <source>
        <dbReference type="EMBL" id="TDR35817.1"/>
    </source>
</evidence>
<protein>
    <submittedName>
        <fullName evidence="2">Uncharacterized protein</fullName>
    </submittedName>
</protein>
<dbReference type="OrthoDB" id="8547883at2"/>
<evidence type="ECO:0000256" key="1">
    <source>
        <dbReference type="SAM" id="Phobius"/>
    </source>
</evidence>
<dbReference type="Proteomes" id="UP000295293">
    <property type="component" value="Unassembled WGS sequence"/>
</dbReference>
<gene>
    <name evidence="2" type="ORF">DFR29_1334</name>
</gene>
<proteinExistence type="predicted"/>
<dbReference type="EMBL" id="SNZH01000033">
    <property type="protein sequence ID" value="TDR35817.1"/>
    <property type="molecule type" value="Genomic_DNA"/>
</dbReference>
<keyword evidence="3" id="KW-1185">Reference proteome</keyword>
<sequence>MWHLKLVVCIVYDLFDFTLGRLLFPVPFAGEIVGCALCAGLFGTKGMYYGLEAFDFTEVFDGFIPTATIIAIMNKPG</sequence>
<dbReference type="AlphaFoldDB" id="A0A4R6YGS3"/>
<keyword evidence="1" id="KW-0812">Transmembrane</keyword>
<reference evidence="2 3" key="1">
    <citation type="submission" date="2019-03" db="EMBL/GenBank/DDBJ databases">
        <title>Genomic Encyclopedia of Type Strains, Phase IV (KMG-IV): sequencing the most valuable type-strain genomes for metagenomic binning, comparative biology and taxonomic classification.</title>
        <authorList>
            <person name="Goeker M."/>
        </authorList>
    </citation>
    <scope>NUCLEOTIDE SEQUENCE [LARGE SCALE GENOMIC DNA]</scope>
    <source>
        <strain evidence="2 3">DSM 21667</strain>
    </source>
</reference>
<dbReference type="RefSeq" id="WP_133821963.1">
    <property type="nucleotide sequence ID" value="NZ_SNZH01000033.1"/>
</dbReference>
<name>A0A4R6YGS3_9GAMM</name>
<organism evidence="2 3">
    <name type="scientific">Tahibacter aquaticus</name>
    <dbReference type="NCBI Taxonomy" id="520092"/>
    <lineage>
        <taxon>Bacteria</taxon>
        <taxon>Pseudomonadati</taxon>
        <taxon>Pseudomonadota</taxon>
        <taxon>Gammaproteobacteria</taxon>
        <taxon>Lysobacterales</taxon>
        <taxon>Rhodanobacteraceae</taxon>
        <taxon>Tahibacter</taxon>
    </lineage>
</organism>
<keyword evidence="1" id="KW-0472">Membrane</keyword>
<evidence type="ECO:0000313" key="3">
    <source>
        <dbReference type="Proteomes" id="UP000295293"/>
    </source>
</evidence>
<keyword evidence="1" id="KW-1133">Transmembrane helix</keyword>
<comment type="caution">
    <text evidence="2">The sequence shown here is derived from an EMBL/GenBank/DDBJ whole genome shotgun (WGS) entry which is preliminary data.</text>
</comment>